<protein>
    <recommendedName>
        <fullName evidence="3">Type I restriction endonuclease subunit M</fullName>
    </recommendedName>
</protein>
<gene>
    <name evidence="1" type="ORF">BSK52_26455</name>
</gene>
<organism evidence="1 2">
    <name type="scientific">Paenibacillus odorifer</name>
    <dbReference type="NCBI Taxonomy" id="189426"/>
    <lineage>
        <taxon>Bacteria</taxon>
        <taxon>Bacillati</taxon>
        <taxon>Bacillota</taxon>
        <taxon>Bacilli</taxon>
        <taxon>Bacillales</taxon>
        <taxon>Paenibacillaceae</taxon>
        <taxon>Paenibacillus</taxon>
    </lineage>
</organism>
<evidence type="ECO:0000313" key="2">
    <source>
        <dbReference type="Proteomes" id="UP000187439"/>
    </source>
</evidence>
<evidence type="ECO:0008006" key="3">
    <source>
        <dbReference type="Google" id="ProtNLM"/>
    </source>
</evidence>
<dbReference type="OrthoDB" id="5522207at2"/>
<dbReference type="EMBL" id="MPTC01000037">
    <property type="protein sequence ID" value="OMD35644.1"/>
    <property type="molecule type" value="Genomic_DNA"/>
</dbReference>
<sequence>MQMIHRFVGKFSLGQVVATPGVMGSISEDDRVSALTRHHNGDWGELPEEDKVHNNKAISGGSRLLSAYTSQEGIRFWIITEWDRSVTTFLLPVEY</sequence>
<reference evidence="1 2" key="1">
    <citation type="submission" date="2016-10" db="EMBL/GenBank/DDBJ databases">
        <title>Paenibacillus species isolates.</title>
        <authorList>
            <person name="Beno S.M."/>
        </authorList>
    </citation>
    <scope>NUCLEOTIDE SEQUENCE [LARGE SCALE GENOMIC DNA]</scope>
    <source>
        <strain evidence="1 2">FSL H7-0710</strain>
    </source>
</reference>
<evidence type="ECO:0000313" key="1">
    <source>
        <dbReference type="EMBL" id="OMD35644.1"/>
    </source>
</evidence>
<proteinExistence type="predicted"/>
<dbReference type="Proteomes" id="UP000187439">
    <property type="component" value="Unassembled WGS sequence"/>
</dbReference>
<name>A0A1R0XKM8_9BACL</name>
<dbReference type="AlphaFoldDB" id="A0A1R0XKM8"/>
<comment type="caution">
    <text evidence="1">The sequence shown here is derived from an EMBL/GenBank/DDBJ whole genome shotgun (WGS) entry which is preliminary data.</text>
</comment>
<accession>A0A1R0XKM8</accession>